<evidence type="ECO:0000259" key="8">
    <source>
        <dbReference type="PROSITE" id="PS50113"/>
    </source>
</evidence>
<dbReference type="NCBIfam" id="TIGR00229">
    <property type="entry name" value="sensory_box"/>
    <property type="match status" value="1"/>
</dbReference>
<feature type="domain" description="PAC" evidence="8">
    <location>
        <begin position="78"/>
        <end position="130"/>
    </location>
</feature>
<organism evidence="9 10">
    <name type="scientific">Piscinibacter koreensis</name>
    <dbReference type="NCBI Taxonomy" id="2742824"/>
    <lineage>
        <taxon>Bacteria</taxon>
        <taxon>Pseudomonadati</taxon>
        <taxon>Pseudomonadota</taxon>
        <taxon>Betaproteobacteria</taxon>
        <taxon>Burkholderiales</taxon>
        <taxon>Sphaerotilaceae</taxon>
        <taxon>Piscinibacter</taxon>
    </lineage>
</organism>
<evidence type="ECO:0000256" key="4">
    <source>
        <dbReference type="PROSITE-ProRule" id="PRU00169"/>
    </source>
</evidence>
<evidence type="ECO:0000259" key="6">
    <source>
        <dbReference type="PROSITE" id="PS50110"/>
    </source>
</evidence>
<evidence type="ECO:0000256" key="3">
    <source>
        <dbReference type="ARBA" id="ARBA00022553"/>
    </source>
</evidence>
<dbReference type="SUPFAM" id="SSF52172">
    <property type="entry name" value="CheY-like"/>
    <property type="match status" value="1"/>
</dbReference>
<dbReference type="InterPro" id="IPR013655">
    <property type="entry name" value="PAS_fold_3"/>
</dbReference>
<dbReference type="FunFam" id="3.30.450.20:FF:000099">
    <property type="entry name" value="Sensory box sensor histidine kinase"/>
    <property type="match status" value="1"/>
</dbReference>
<dbReference type="Pfam" id="PF00512">
    <property type="entry name" value="HisKA"/>
    <property type="match status" value="1"/>
</dbReference>
<dbReference type="GO" id="GO:0000155">
    <property type="term" value="F:phosphorelay sensor kinase activity"/>
    <property type="evidence" value="ECO:0007669"/>
    <property type="project" value="InterPro"/>
</dbReference>
<dbReference type="Proteomes" id="UP000529637">
    <property type="component" value="Unassembled WGS sequence"/>
</dbReference>
<dbReference type="AlphaFoldDB" id="A0A7Y6NKR9"/>
<dbReference type="SMART" id="SM00448">
    <property type="entry name" value="REC"/>
    <property type="match status" value="1"/>
</dbReference>
<dbReference type="PROSITE" id="PS50112">
    <property type="entry name" value="PAS"/>
    <property type="match status" value="1"/>
</dbReference>
<keyword evidence="3 4" id="KW-0597">Phosphoprotein</keyword>
<dbReference type="InterPro" id="IPR005467">
    <property type="entry name" value="His_kinase_dom"/>
</dbReference>
<dbReference type="SUPFAM" id="SSF55874">
    <property type="entry name" value="ATPase domain of HSP90 chaperone/DNA topoisomerase II/histidine kinase"/>
    <property type="match status" value="1"/>
</dbReference>
<dbReference type="PRINTS" id="PR00344">
    <property type="entry name" value="BCTRLSENSOR"/>
</dbReference>
<dbReference type="SUPFAM" id="SSF47384">
    <property type="entry name" value="Homodimeric domain of signal transducing histidine kinase"/>
    <property type="match status" value="1"/>
</dbReference>
<evidence type="ECO:0000256" key="1">
    <source>
        <dbReference type="ARBA" id="ARBA00000085"/>
    </source>
</evidence>
<dbReference type="InterPro" id="IPR003594">
    <property type="entry name" value="HATPase_dom"/>
</dbReference>
<dbReference type="Pfam" id="PF00072">
    <property type="entry name" value="Response_reg"/>
    <property type="match status" value="1"/>
</dbReference>
<dbReference type="InterPro" id="IPR000014">
    <property type="entry name" value="PAS"/>
</dbReference>
<reference evidence="9 10" key="1">
    <citation type="submission" date="2020-06" db="EMBL/GenBank/DDBJ databases">
        <title>Schlegella sp. ID0723 isolated from air conditioner.</title>
        <authorList>
            <person name="Kim D.Y."/>
            <person name="Kim D.-U."/>
        </authorList>
    </citation>
    <scope>NUCLEOTIDE SEQUENCE [LARGE SCALE GENOMIC DNA]</scope>
    <source>
        <strain evidence="9 10">ID0723</strain>
    </source>
</reference>
<feature type="domain" description="Response regulatory" evidence="6">
    <location>
        <begin position="385"/>
        <end position="501"/>
    </location>
</feature>
<dbReference type="Pfam" id="PF02518">
    <property type="entry name" value="HATPase_c"/>
    <property type="match status" value="1"/>
</dbReference>
<evidence type="ECO:0000259" key="7">
    <source>
        <dbReference type="PROSITE" id="PS50112"/>
    </source>
</evidence>
<dbReference type="PROSITE" id="PS50113">
    <property type="entry name" value="PAC"/>
    <property type="match status" value="1"/>
</dbReference>
<dbReference type="InterPro" id="IPR035965">
    <property type="entry name" value="PAS-like_dom_sf"/>
</dbReference>
<sequence>MNDVEARRFRDIADAAPALLWSTDASGAADWFSAGWLRFTGRSLDSLLGDGWTREVHPEDVERCVAIRATSAEARHPFSLDYRLRHRDGGYRWVYDSAMPRLDVDGRLLGYVGSCIDIHERKELEEKLAERTQALRLAERRQGAFLATLSHELRNPLAPIANAASVLRTLESSNPILARLREILERQVGRLGRLVEDLIDVTQSAQGEVSLINERVGIDGVVQAAIAASQEKIDAGHHTIDLHMPEQRLAVKGDPARLSQALSNIIVNAAKFSGEPSAITIEVQPVAKTVQVKVKDHGRGIDPSFLPHVFELFSQEDQSFARTYGGLGVGLTLARRIAQLHGGDVEAFSEGPGRGSEFVLWLPLLEGELEAPAAGEVPNLAERYRVLIVEDNGDARESLRLHMEMWGNEVVTAHSAEAALEAARTFKPHIVLCDLGLPGIDGLQLLGPLRRRLAGQRTLIAAVTGHGRSEDQARAMAAGFDSFLVKPLHPASLARLLQAYASQGGN</sequence>
<dbReference type="InterPro" id="IPR036890">
    <property type="entry name" value="HATPase_C_sf"/>
</dbReference>
<dbReference type="EMBL" id="JABWMJ010000002">
    <property type="protein sequence ID" value="NUZ04977.1"/>
    <property type="molecule type" value="Genomic_DNA"/>
</dbReference>
<feature type="domain" description="Histidine kinase" evidence="5">
    <location>
        <begin position="148"/>
        <end position="366"/>
    </location>
</feature>
<dbReference type="SMART" id="SM00388">
    <property type="entry name" value="HisKA"/>
    <property type="match status" value="1"/>
</dbReference>
<dbReference type="InterPro" id="IPR011006">
    <property type="entry name" value="CheY-like_superfamily"/>
</dbReference>
<dbReference type="EC" id="2.7.13.3" evidence="2"/>
<dbReference type="CDD" id="cd00082">
    <property type="entry name" value="HisKA"/>
    <property type="match status" value="1"/>
</dbReference>
<feature type="modified residue" description="4-aspartylphosphate" evidence="4">
    <location>
        <position position="434"/>
    </location>
</feature>
<gene>
    <name evidence="9" type="ORF">HQN59_04295</name>
</gene>
<dbReference type="InterPro" id="IPR001610">
    <property type="entry name" value="PAC"/>
</dbReference>
<dbReference type="InterPro" id="IPR003661">
    <property type="entry name" value="HisK_dim/P_dom"/>
</dbReference>
<dbReference type="InterPro" id="IPR036097">
    <property type="entry name" value="HisK_dim/P_sf"/>
</dbReference>
<dbReference type="SMART" id="SM00091">
    <property type="entry name" value="PAS"/>
    <property type="match status" value="1"/>
</dbReference>
<keyword evidence="10" id="KW-1185">Reference proteome</keyword>
<dbReference type="InterPro" id="IPR001789">
    <property type="entry name" value="Sig_transdc_resp-reg_receiver"/>
</dbReference>
<dbReference type="PANTHER" id="PTHR43547:SF2">
    <property type="entry name" value="HYBRID SIGNAL TRANSDUCTION HISTIDINE KINASE C"/>
    <property type="match status" value="1"/>
</dbReference>
<protein>
    <recommendedName>
        <fullName evidence="2">histidine kinase</fullName>
        <ecNumber evidence="2">2.7.13.3</ecNumber>
    </recommendedName>
</protein>
<evidence type="ECO:0000313" key="10">
    <source>
        <dbReference type="Proteomes" id="UP000529637"/>
    </source>
</evidence>
<dbReference type="SMART" id="SM00086">
    <property type="entry name" value="PAC"/>
    <property type="match status" value="1"/>
</dbReference>
<proteinExistence type="predicted"/>
<evidence type="ECO:0000256" key="2">
    <source>
        <dbReference type="ARBA" id="ARBA00012438"/>
    </source>
</evidence>
<dbReference type="PANTHER" id="PTHR43547">
    <property type="entry name" value="TWO-COMPONENT HISTIDINE KINASE"/>
    <property type="match status" value="1"/>
</dbReference>
<dbReference type="Pfam" id="PF08447">
    <property type="entry name" value="PAS_3"/>
    <property type="match status" value="1"/>
</dbReference>
<dbReference type="CDD" id="cd00130">
    <property type="entry name" value="PAS"/>
    <property type="match status" value="1"/>
</dbReference>
<evidence type="ECO:0000259" key="5">
    <source>
        <dbReference type="PROSITE" id="PS50109"/>
    </source>
</evidence>
<comment type="caution">
    <text evidence="9">The sequence shown here is derived from an EMBL/GenBank/DDBJ whole genome shotgun (WGS) entry which is preliminary data.</text>
</comment>
<dbReference type="Gene3D" id="3.30.450.20">
    <property type="entry name" value="PAS domain"/>
    <property type="match status" value="1"/>
</dbReference>
<dbReference type="RefSeq" id="WP_176066468.1">
    <property type="nucleotide sequence ID" value="NZ_JABWMJ010000002.1"/>
</dbReference>
<feature type="domain" description="PAS" evidence="7">
    <location>
        <begin position="5"/>
        <end position="62"/>
    </location>
</feature>
<name>A0A7Y6NKR9_9BURK</name>
<dbReference type="InterPro" id="IPR000700">
    <property type="entry name" value="PAS-assoc_C"/>
</dbReference>
<dbReference type="Gene3D" id="3.30.565.10">
    <property type="entry name" value="Histidine kinase-like ATPase, C-terminal domain"/>
    <property type="match status" value="1"/>
</dbReference>
<dbReference type="PROSITE" id="PS50110">
    <property type="entry name" value="RESPONSE_REGULATORY"/>
    <property type="match status" value="1"/>
</dbReference>
<evidence type="ECO:0000313" key="9">
    <source>
        <dbReference type="EMBL" id="NUZ04977.1"/>
    </source>
</evidence>
<dbReference type="PROSITE" id="PS50109">
    <property type="entry name" value="HIS_KIN"/>
    <property type="match status" value="1"/>
</dbReference>
<dbReference type="SUPFAM" id="SSF55785">
    <property type="entry name" value="PYP-like sensor domain (PAS domain)"/>
    <property type="match status" value="1"/>
</dbReference>
<dbReference type="InterPro" id="IPR004358">
    <property type="entry name" value="Sig_transdc_His_kin-like_C"/>
</dbReference>
<accession>A0A7Y6NKR9</accession>
<dbReference type="Gene3D" id="1.10.287.130">
    <property type="match status" value="1"/>
</dbReference>
<comment type="catalytic activity">
    <reaction evidence="1">
        <text>ATP + protein L-histidine = ADP + protein N-phospho-L-histidine.</text>
        <dbReference type="EC" id="2.7.13.3"/>
    </reaction>
</comment>
<dbReference type="Gene3D" id="3.40.50.2300">
    <property type="match status" value="1"/>
</dbReference>
<dbReference type="SMART" id="SM00387">
    <property type="entry name" value="HATPase_c"/>
    <property type="match status" value="1"/>
</dbReference>